<dbReference type="SUPFAM" id="SSF53474">
    <property type="entry name" value="alpha/beta-Hydrolases"/>
    <property type="match status" value="1"/>
</dbReference>
<dbReference type="Gene3D" id="3.40.50.1820">
    <property type="entry name" value="alpha/beta hydrolase"/>
    <property type="match status" value="1"/>
</dbReference>
<accession>A0ABQ2D3P5</accession>
<dbReference type="EMBL" id="BMOD01000011">
    <property type="protein sequence ID" value="GGJ41692.1"/>
    <property type="molecule type" value="Genomic_DNA"/>
</dbReference>
<dbReference type="Pfam" id="PF02129">
    <property type="entry name" value="Peptidase_S15"/>
    <property type="match status" value="1"/>
</dbReference>
<gene>
    <name evidence="2" type="ORF">GCM10008938_29670</name>
</gene>
<comment type="caution">
    <text evidence="2">The sequence shown here is derived from an EMBL/GenBank/DDBJ whole genome shotgun (WGS) entry which is preliminary data.</text>
</comment>
<evidence type="ECO:0000313" key="2">
    <source>
        <dbReference type="EMBL" id="GGJ41692.1"/>
    </source>
</evidence>
<organism evidence="2 3">
    <name type="scientific">Deinococcus roseus</name>
    <dbReference type="NCBI Taxonomy" id="392414"/>
    <lineage>
        <taxon>Bacteria</taxon>
        <taxon>Thermotogati</taxon>
        <taxon>Deinococcota</taxon>
        <taxon>Deinococci</taxon>
        <taxon>Deinococcales</taxon>
        <taxon>Deinococcaceae</taxon>
        <taxon>Deinococcus</taxon>
    </lineage>
</organism>
<name>A0ABQ2D3P5_9DEIO</name>
<dbReference type="RefSeq" id="WP_189003637.1">
    <property type="nucleotide sequence ID" value="NZ_BMOD01000011.1"/>
</dbReference>
<reference evidence="3" key="1">
    <citation type="journal article" date="2019" name="Int. J. Syst. Evol. Microbiol.">
        <title>The Global Catalogue of Microorganisms (GCM) 10K type strain sequencing project: providing services to taxonomists for standard genome sequencing and annotation.</title>
        <authorList>
            <consortium name="The Broad Institute Genomics Platform"/>
            <consortium name="The Broad Institute Genome Sequencing Center for Infectious Disease"/>
            <person name="Wu L."/>
            <person name="Ma J."/>
        </authorList>
    </citation>
    <scope>NUCLEOTIDE SEQUENCE [LARGE SCALE GENOMIC DNA]</scope>
    <source>
        <strain evidence="3">JCM 14370</strain>
    </source>
</reference>
<keyword evidence="3" id="KW-1185">Reference proteome</keyword>
<dbReference type="InterPro" id="IPR029058">
    <property type="entry name" value="AB_hydrolase_fold"/>
</dbReference>
<feature type="domain" description="Xaa-Pro dipeptidyl-peptidase-like" evidence="1">
    <location>
        <begin position="70"/>
        <end position="246"/>
    </location>
</feature>
<dbReference type="InterPro" id="IPR000383">
    <property type="entry name" value="Xaa-Pro-like_dom"/>
</dbReference>
<protein>
    <recommendedName>
        <fullName evidence="1">Xaa-Pro dipeptidyl-peptidase-like domain-containing protein</fullName>
    </recommendedName>
</protein>
<proteinExistence type="predicted"/>
<evidence type="ECO:0000259" key="1">
    <source>
        <dbReference type="Pfam" id="PF02129"/>
    </source>
</evidence>
<sequence length="335" mass="37285">MRFFLVLVFFVLVLAGLQAYQKTQQGHNVPADTQNTQIKKDLQQPEWNTTQQGTINLSRVRYDSEGLSIAGLVCAPRKLKDNTPLIMLEHGGFDTSTDPKRCAEYARLGYVIAQSAYRGQGGSEGKVEACQGEVQDSLALKQVVQERLKTRGVVHIGVSLGGCIALKAAAQQKDVKGVAILVTPMDFAQQIRILRATRPDALDRWYQIFGGTPEDAPEQYEKRQPLKEAALVDAPVLNLVAAQDPLIPYKQLCDLLVVRRKADRTVKVVHLARNGSASPPVQERYICEGEGKPALQLPAFRQEDVFVTYYNLYHTSTPHMWKTVQNFVFAVAPRP</sequence>
<dbReference type="Proteomes" id="UP000632222">
    <property type="component" value="Unassembled WGS sequence"/>
</dbReference>
<evidence type="ECO:0000313" key="3">
    <source>
        <dbReference type="Proteomes" id="UP000632222"/>
    </source>
</evidence>